<evidence type="ECO:0000256" key="8">
    <source>
        <dbReference type="ARBA" id="ARBA00023288"/>
    </source>
</evidence>
<gene>
    <name evidence="13" type="ORF">SAY86_002235</name>
</gene>
<dbReference type="Proteomes" id="UP001346149">
    <property type="component" value="Unassembled WGS sequence"/>
</dbReference>
<comment type="caution">
    <text evidence="13">The sequence shown here is derived from an EMBL/GenBank/DDBJ whole genome shotgun (WGS) entry which is preliminary data.</text>
</comment>
<evidence type="ECO:0000256" key="5">
    <source>
        <dbReference type="ARBA" id="ARBA00023136"/>
    </source>
</evidence>
<protein>
    <recommendedName>
        <fullName evidence="12">Phytocyanin domain-containing protein</fullName>
    </recommendedName>
</protein>
<proteinExistence type="inferred from homology"/>
<keyword evidence="2" id="KW-1003">Cell membrane</keyword>
<keyword evidence="10" id="KW-1133">Transmembrane helix</keyword>
<dbReference type="InterPro" id="IPR003245">
    <property type="entry name" value="Phytocyanin_dom"/>
</dbReference>
<evidence type="ECO:0000313" key="14">
    <source>
        <dbReference type="Proteomes" id="UP001346149"/>
    </source>
</evidence>
<dbReference type="InterPro" id="IPR008972">
    <property type="entry name" value="Cupredoxin"/>
</dbReference>
<evidence type="ECO:0000256" key="9">
    <source>
        <dbReference type="ARBA" id="ARBA00035011"/>
    </source>
</evidence>
<keyword evidence="10" id="KW-0812">Transmembrane</keyword>
<keyword evidence="3" id="KW-0336">GPI-anchor</keyword>
<name>A0AAN7LFP1_TRANT</name>
<dbReference type="Gene3D" id="2.60.40.420">
    <property type="entry name" value="Cupredoxins - blue copper proteins"/>
    <property type="match status" value="1"/>
</dbReference>
<dbReference type="InterPro" id="IPR041846">
    <property type="entry name" value="ENL_dom"/>
</dbReference>
<dbReference type="GO" id="GO:0098552">
    <property type="term" value="C:side of membrane"/>
    <property type="evidence" value="ECO:0007669"/>
    <property type="project" value="UniProtKB-KW"/>
</dbReference>
<dbReference type="GO" id="GO:0005886">
    <property type="term" value="C:plasma membrane"/>
    <property type="evidence" value="ECO:0007669"/>
    <property type="project" value="UniProtKB-SubCell"/>
</dbReference>
<keyword evidence="5 10" id="KW-0472">Membrane</keyword>
<evidence type="ECO:0000256" key="2">
    <source>
        <dbReference type="ARBA" id="ARBA00022475"/>
    </source>
</evidence>
<keyword evidence="6" id="KW-1015">Disulfide bond</keyword>
<evidence type="ECO:0000256" key="3">
    <source>
        <dbReference type="ARBA" id="ARBA00022622"/>
    </source>
</evidence>
<dbReference type="PANTHER" id="PTHR33021:SF197">
    <property type="entry name" value="EARLY NODULIN-LIKE PROTEIN 13"/>
    <property type="match status" value="1"/>
</dbReference>
<keyword evidence="7" id="KW-0325">Glycoprotein</keyword>
<feature type="signal peptide" evidence="11">
    <location>
        <begin position="1"/>
        <end position="23"/>
    </location>
</feature>
<keyword evidence="14" id="KW-1185">Reference proteome</keyword>
<evidence type="ECO:0000256" key="1">
    <source>
        <dbReference type="ARBA" id="ARBA00004609"/>
    </source>
</evidence>
<organism evidence="13 14">
    <name type="scientific">Trapa natans</name>
    <name type="common">Water chestnut</name>
    <dbReference type="NCBI Taxonomy" id="22666"/>
    <lineage>
        <taxon>Eukaryota</taxon>
        <taxon>Viridiplantae</taxon>
        <taxon>Streptophyta</taxon>
        <taxon>Embryophyta</taxon>
        <taxon>Tracheophyta</taxon>
        <taxon>Spermatophyta</taxon>
        <taxon>Magnoliopsida</taxon>
        <taxon>eudicotyledons</taxon>
        <taxon>Gunneridae</taxon>
        <taxon>Pentapetalae</taxon>
        <taxon>rosids</taxon>
        <taxon>malvids</taxon>
        <taxon>Myrtales</taxon>
        <taxon>Lythraceae</taxon>
        <taxon>Trapa</taxon>
    </lineage>
</organism>
<dbReference type="PANTHER" id="PTHR33021">
    <property type="entry name" value="BLUE COPPER PROTEIN"/>
    <property type="match status" value="1"/>
</dbReference>
<evidence type="ECO:0000256" key="11">
    <source>
        <dbReference type="SAM" id="SignalP"/>
    </source>
</evidence>
<feature type="domain" description="Phytocyanin" evidence="12">
    <location>
        <begin position="24"/>
        <end position="128"/>
    </location>
</feature>
<dbReference type="EMBL" id="JAXQNO010000013">
    <property type="protein sequence ID" value="KAK4785546.1"/>
    <property type="molecule type" value="Genomic_DNA"/>
</dbReference>
<sequence length="185" mass="19795">MASPIITSALVLVILLLTALTEAREILVGGKTGAWKIPTSEDDSLNSWAASSRFRVGDSLVWKYDGEKDSVLKVTRDGYLSCNTTSPIEEYDGGNNTVKLERSGAHYFISGAEGHCQKGEKLIVVVLSQRYRKYTGVSPAPSPSEVEAPAIAPSPITGGENFRSGRFRGLVAVGAGIMVLGFILF</sequence>
<comment type="subcellular location">
    <subcellularLocation>
        <location evidence="1">Cell membrane</location>
        <topology evidence="1">Lipid-anchor</topology>
        <topology evidence="1">GPI-anchor</topology>
    </subcellularLocation>
</comment>
<evidence type="ECO:0000313" key="13">
    <source>
        <dbReference type="EMBL" id="KAK4785546.1"/>
    </source>
</evidence>
<dbReference type="CDD" id="cd11019">
    <property type="entry name" value="OsENODL1_like"/>
    <property type="match status" value="1"/>
</dbReference>
<evidence type="ECO:0000259" key="12">
    <source>
        <dbReference type="PROSITE" id="PS51485"/>
    </source>
</evidence>
<reference evidence="13 14" key="1">
    <citation type="journal article" date="2023" name="Hortic Res">
        <title>Pangenome of water caltrop reveals structural variations and asymmetric subgenome divergence after allopolyploidization.</title>
        <authorList>
            <person name="Zhang X."/>
            <person name="Chen Y."/>
            <person name="Wang L."/>
            <person name="Yuan Y."/>
            <person name="Fang M."/>
            <person name="Shi L."/>
            <person name="Lu R."/>
            <person name="Comes H.P."/>
            <person name="Ma Y."/>
            <person name="Chen Y."/>
            <person name="Huang G."/>
            <person name="Zhou Y."/>
            <person name="Zheng Z."/>
            <person name="Qiu Y."/>
        </authorList>
    </citation>
    <scope>NUCLEOTIDE SEQUENCE [LARGE SCALE GENOMIC DNA]</scope>
    <source>
        <strain evidence="13">F231</strain>
    </source>
</reference>
<dbReference type="Pfam" id="PF02298">
    <property type="entry name" value="Cu_bind_like"/>
    <property type="match status" value="1"/>
</dbReference>
<keyword evidence="8" id="KW-0449">Lipoprotein</keyword>
<evidence type="ECO:0000256" key="4">
    <source>
        <dbReference type="ARBA" id="ARBA00022729"/>
    </source>
</evidence>
<evidence type="ECO:0000256" key="10">
    <source>
        <dbReference type="SAM" id="Phobius"/>
    </source>
</evidence>
<feature type="chain" id="PRO_5042814644" description="Phytocyanin domain-containing protein" evidence="11">
    <location>
        <begin position="24"/>
        <end position="185"/>
    </location>
</feature>
<feature type="transmembrane region" description="Helical" evidence="10">
    <location>
        <begin position="167"/>
        <end position="184"/>
    </location>
</feature>
<keyword evidence="4 11" id="KW-0732">Signal</keyword>
<dbReference type="SUPFAM" id="SSF49503">
    <property type="entry name" value="Cupredoxins"/>
    <property type="match status" value="1"/>
</dbReference>
<accession>A0AAN7LFP1</accession>
<dbReference type="FunFam" id="2.60.40.420:FF:000010">
    <property type="entry name" value="Early nodulin-like protein 1"/>
    <property type="match status" value="1"/>
</dbReference>
<dbReference type="AlphaFoldDB" id="A0AAN7LFP1"/>
<dbReference type="InterPro" id="IPR039391">
    <property type="entry name" value="Phytocyanin-like"/>
</dbReference>
<dbReference type="GO" id="GO:0009055">
    <property type="term" value="F:electron transfer activity"/>
    <property type="evidence" value="ECO:0007669"/>
    <property type="project" value="InterPro"/>
</dbReference>
<comment type="similarity">
    <text evidence="9">Belongs to the early nodulin-like (ENODL) family.</text>
</comment>
<evidence type="ECO:0000256" key="6">
    <source>
        <dbReference type="ARBA" id="ARBA00023157"/>
    </source>
</evidence>
<dbReference type="PROSITE" id="PS51485">
    <property type="entry name" value="PHYTOCYANIN"/>
    <property type="match status" value="1"/>
</dbReference>
<evidence type="ECO:0000256" key="7">
    <source>
        <dbReference type="ARBA" id="ARBA00023180"/>
    </source>
</evidence>